<evidence type="ECO:0000313" key="4">
    <source>
        <dbReference type="Proteomes" id="UP000371041"/>
    </source>
</evidence>
<dbReference type="InterPro" id="IPR049450">
    <property type="entry name" value="ACOT8-like_C"/>
</dbReference>
<keyword evidence="4" id="KW-1185">Reference proteome</keyword>
<dbReference type="SUPFAM" id="SSF54637">
    <property type="entry name" value="Thioesterase/thiol ester dehydrase-isomerase"/>
    <property type="match status" value="2"/>
</dbReference>
<dbReference type="AlphaFoldDB" id="A0A5Q3Q6D0"/>
<evidence type="ECO:0000259" key="1">
    <source>
        <dbReference type="Pfam" id="PF13622"/>
    </source>
</evidence>
<dbReference type="InterPro" id="IPR029069">
    <property type="entry name" value="HotDog_dom_sf"/>
</dbReference>
<protein>
    <submittedName>
        <fullName evidence="3">Thioesterase family protein</fullName>
    </submittedName>
</protein>
<dbReference type="Pfam" id="PF20789">
    <property type="entry name" value="4HBT_3C"/>
    <property type="match status" value="1"/>
</dbReference>
<sequence>MDEAFYEHRGGDHFVSTTSTAGPWSPDSQHFGPPAGLLARALESCRADGDVVLGRITVEILGPVPITDLWVSAEVDRPGKSVQLLTATLRTEERPVARASAWRLARSETASQHVGVEPPLAPVEDGVEFGRPDGWGPGYIDAMEWISLQGSLGEEGPATVWVRQRIPLVAGEEPTPLQRVMTVVDSASGVSSWLDPSKWLFINTELTVHLHRAPVGEWVGLDARTAIGPEGMGTALSTVHDQQGHTANSAQALLVRSR</sequence>
<gene>
    <name evidence="3" type="ORF">GIY23_12020</name>
</gene>
<dbReference type="Gene3D" id="2.40.160.210">
    <property type="entry name" value="Acyl-CoA thioesterase, double hotdog domain"/>
    <property type="match status" value="1"/>
</dbReference>
<dbReference type="InterPro" id="IPR049449">
    <property type="entry name" value="TesB_ACOT8-like_N"/>
</dbReference>
<dbReference type="Proteomes" id="UP000371041">
    <property type="component" value="Chromosome"/>
</dbReference>
<dbReference type="Pfam" id="PF13622">
    <property type="entry name" value="4HBT_3"/>
    <property type="match status" value="1"/>
</dbReference>
<dbReference type="RefSeq" id="WP_154076742.1">
    <property type="nucleotide sequence ID" value="NZ_CP045929.1"/>
</dbReference>
<evidence type="ECO:0000259" key="2">
    <source>
        <dbReference type="Pfam" id="PF20789"/>
    </source>
</evidence>
<feature type="domain" description="Acyl-CoA thioesterase-like C-terminal" evidence="2">
    <location>
        <begin position="124"/>
        <end position="255"/>
    </location>
</feature>
<reference evidence="4" key="1">
    <citation type="submission" date="2019-11" db="EMBL/GenBank/DDBJ databases">
        <title>The complete genome sequence of Saccharopolyspora sp. E2A.</title>
        <authorList>
            <person name="Zhang G."/>
        </authorList>
    </citation>
    <scope>NUCLEOTIDE SEQUENCE [LARGE SCALE GENOMIC DNA]</scope>
    <source>
        <strain evidence="4">E2A</strain>
    </source>
</reference>
<accession>A0A5Q3Q6D0</accession>
<dbReference type="EMBL" id="CP045929">
    <property type="protein sequence ID" value="QGK70158.1"/>
    <property type="molecule type" value="Genomic_DNA"/>
</dbReference>
<organism evidence="3 4">
    <name type="scientific">Allosaccharopolyspora coralli</name>
    <dbReference type="NCBI Taxonomy" id="2665642"/>
    <lineage>
        <taxon>Bacteria</taxon>
        <taxon>Bacillati</taxon>
        <taxon>Actinomycetota</taxon>
        <taxon>Actinomycetes</taxon>
        <taxon>Pseudonocardiales</taxon>
        <taxon>Pseudonocardiaceae</taxon>
        <taxon>Allosaccharopolyspora</taxon>
    </lineage>
</organism>
<name>A0A5Q3Q6D0_9PSEU</name>
<dbReference type="InterPro" id="IPR042171">
    <property type="entry name" value="Acyl-CoA_hotdog"/>
</dbReference>
<feature type="domain" description="Acyl-CoA thioesterase-like N-terminal HotDog" evidence="1">
    <location>
        <begin position="21"/>
        <end position="103"/>
    </location>
</feature>
<dbReference type="KEGG" id="sace:GIY23_12020"/>
<evidence type="ECO:0000313" key="3">
    <source>
        <dbReference type="EMBL" id="QGK70158.1"/>
    </source>
</evidence>
<proteinExistence type="predicted"/>